<dbReference type="RefSeq" id="XP_066070356.1">
    <property type="nucleotide sequence ID" value="XM_066214259.1"/>
</dbReference>
<reference evidence="3" key="2">
    <citation type="journal article" date="2022" name="Elife">
        <title>Obligate sexual reproduction of a homothallic fungus closely related to the Cryptococcus pathogenic species complex.</title>
        <authorList>
            <person name="Passer A.R."/>
            <person name="Clancey S.A."/>
            <person name="Shea T."/>
            <person name="David-Palma M."/>
            <person name="Averette A.F."/>
            <person name="Boekhout T."/>
            <person name="Porcel B.M."/>
            <person name="Nowrousian M."/>
            <person name="Cuomo C.A."/>
            <person name="Sun S."/>
            <person name="Heitman J."/>
            <person name="Coelho M.A."/>
        </authorList>
    </citation>
    <scope>NUCLEOTIDE SEQUENCE</scope>
    <source>
        <strain evidence="3">CBS 7841</strain>
    </source>
</reference>
<reference evidence="3" key="1">
    <citation type="submission" date="2016-06" db="EMBL/GenBank/DDBJ databases">
        <authorList>
            <person name="Cuomo C."/>
            <person name="Litvintseva A."/>
            <person name="Heitman J."/>
            <person name="Chen Y."/>
            <person name="Sun S."/>
            <person name="Springer D."/>
            <person name="Dromer F."/>
            <person name="Young S."/>
            <person name="Zeng Q."/>
            <person name="Chapman S."/>
            <person name="Gujja S."/>
            <person name="Saif S."/>
            <person name="Birren B."/>
        </authorList>
    </citation>
    <scope>NUCLEOTIDE SEQUENCE</scope>
    <source>
        <strain evidence="3">CBS 7841</strain>
    </source>
</reference>
<name>A0AAJ8M3I6_9TREE</name>
<keyword evidence="1" id="KW-0732">Signal</keyword>
<protein>
    <recommendedName>
        <fullName evidence="2">Protein CPL1-like domain-containing protein</fullName>
    </recommendedName>
</protein>
<feature type="signal peptide" evidence="1">
    <location>
        <begin position="1"/>
        <end position="18"/>
    </location>
</feature>
<dbReference type="InterPro" id="IPR038955">
    <property type="entry name" value="PriA/CPL1_fungi"/>
</dbReference>
<dbReference type="PANTHER" id="PTHR35192:SF2">
    <property type="entry name" value="APPLE DOMAIN-CONTAINING PROTEIN"/>
    <property type="match status" value="1"/>
</dbReference>
<dbReference type="KEGG" id="cdep:91089095"/>
<dbReference type="Pfam" id="PF21671">
    <property type="entry name" value="CPL1-like"/>
    <property type="match status" value="1"/>
</dbReference>
<keyword evidence="4" id="KW-1185">Reference proteome</keyword>
<feature type="domain" description="Protein CPL1-like" evidence="2">
    <location>
        <begin position="228"/>
        <end position="285"/>
    </location>
</feature>
<dbReference type="Proteomes" id="UP000094043">
    <property type="component" value="Chromosome 6"/>
</dbReference>
<evidence type="ECO:0000259" key="2">
    <source>
        <dbReference type="Pfam" id="PF21671"/>
    </source>
</evidence>
<dbReference type="GeneID" id="91089095"/>
<organism evidence="3 4">
    <name type="scientific">Cryptococcus depauperatus CBS 7841</name>
    <dbReference type="NCBI Taxonomy" id="1295531"/>
    <lineage>
        <taxon>Eukaryota</taxon>
        <taxon>Fungi</taxon>
        <taxon>Dikarya</taxon>
        <taxon>Basidiomycota</taxon>
        <taxon>Agaricomycotina</taxon>
        <taxon>Tremellomycetes</taxon>
        <taxon>Tremellales</taxon>
        <taxon>Cryptococcaceae</taxon>
        <taxon>Cryptococcus</taxon>
    </lineage>
</organism>
<evidence type="ECO:0000313" key="4">
    <source>
        <dbReference type="Proteomes" id="UP000094043"/>
    </source>
</evidence>
<dbReference type="PANTHER" id="PTHR35192">
    <property type="entry name" value="PROTEIN, PUTATIVE-RELATED"/>
    <property type="match status" value="1"/>
</dbReference>
<proteinExistence type="predicted"/>
<dbReference type="AlphaFoldDB" id="A0AAJ8M3I6"/>
<accession>A0AAJ8M3I6</accession>
<dbReference type="InterPro" id="IPR048661">
    <property type="entry name" value="CPL1-like"/>
</dbReference>
<evidence type="ECO:0000256" key="1">
    <source>
        <dbReference type="SAM" id="SignalP"/>
    </source>
</evidence>
<evidence type="ECO:0000313" key="3">
    <source>
        <dbReference type="EMBL" id="WVN89656.1"/>
    </source>
</evidence>
<sequence length="287" mass="30800">MLTANTLALLSLITSVSAGGLSLGIGASINLGVSADVAVKASLLEKKLCSEAGSFLTEVLGDVICSSPQTRVDCLPKQEVTPCDCGAGFIFDQNLMKCVKPPSKCGDGQWWHERSGSCCDDSWEHSPPKGECPKGIECPTDWFWHKTYNKCFPLHPRVPEPDCNDWNPGKQCCGKPPGPHPTHGWGKRSIQTRHQRTLFPQTDLDRMYCPTGLHACTVNSSTNSEWSYECVDFATELESCGGCASSGEGRDCSAIPHALSVGCEIGKCVVYTCKAGFTNNGSECVAA</sequence>
<feature type="chain" id="PRO_5042467878" description="Protein CPL1-like domain-containing protein" evidence="1">
    <location>
        <begin position="19"/>
        <end position="287"/>
    </location>
</feature>
<dbReference type="EMBL" id="CP143789">
    <property type="protein sequence ID" value="WVN89656.1"/>
    <property type="molecule type" value="Genomic_DNA"/>
</dbReference>
<gene>
    <name evidence="3" type="ORF">L203_104886</name>
</gene>
<reference evidence="3" key="3">
    <citation type="submission" date="2024-01" db="EMBL/GenBank/DDBJ databases">
        <authorList>
            <person name="Coelho M.A."/>
            <person name="David-Palma M."/>
            <person name="Shea T."/>
            <person name="Sun S."/>
            <person name="Cuomo C.A."/>
            <person name="Heitman J."/>
        </authorList>
    </citation>
    <scope>NUCLEOTIDE SEQUENCE</scope>
    <source>
        <strain evidence="3">CBS 7841</strain>
    </source>
</reference>